<accession>A0A9D1W2A8</accession>
<dbReference type="EMBL" id="DXEW01000025">
    <property type="protein sequence ID" value="HIX50552.1"/>
    <property type="molecule type" value="Genomic_DNA"/>
</dbReference>
<proteinExistence type="predicted"/>
<dbReference type="Proteomes" id="UP000886847">
    <property type="component" value="Unassembled WGS sequence"/>
</dbReference>
<protein>
    <submittedName>
        <fullName evidence="1">Uncharacterized protein</fullName>
    </submittedName>
</protein>
<evidence type="ECO:0000313" key="2">
    <source>
        <dbReference type="Proteomes" id="UP000886847"/>
    </source>
</evidence>
<comment type="caution">
    <text evidence="1">The sequence shown here is derived from an EMBL/GenBank/DDBJ whole genome shotgun (WGS) entry which is preliminary data.</text>
</comment>
<reference evidence="1" key="1">
    <citation type="journal article" date="2021" name="PeerJ">
        <title>Extensive microbial diversity within the chicken gut microbiome revealed by metagenomics and culture.</title>
        <authorList>
            <person name="Gilroy R."/>
            <person name="Ravi A."/>
            <person name="Getino M."/>
            <person name="Pursley I."/>
            <person name="Horton D.L."/>
            <person name="Alikhan N.F."/>
            <person name="Baker D."/>
            <person name="Gharbi K."/>
            <person name="Hall N."/>
            <person name="Watson M."/>
            <person name="Adriaenssens E.M."/>
            <person name="Foster-Nyarko E."/>
            <person name="Jarju S."/>
            <person name="Secka A."/>
            <person name="Antonio M."/>
            <person name="Oren A."/>
            <person name="Chaudhuri R.R."/>
            <person name="La Ragione R."/>
            <person name="Hildebrand F."/>
            <person name="Pallen M.J."/>
        </authorList>
    </citation>
    <scope>NUCLEOTIDE SEQUENCE</scope>
    <source>
        <strain evidence="1">2189</strain>
    </source>
</reference>
<name>A0A9D1W2A8_9FIRM</name>
<reference evidence="1" key="2">
    <citation type="submission" date="2021-04" db="EMBL/GenBank/DDBJ databases">
        <authorList>
            <person name="Gilroy R."/>
        </authorList>
    </citation>
    <scope>NUCLEOTIDE SEQUENCE</scope>
    <source>
        <strain evidence="1">2189</strain>
    </source>
</reference>
<evidence type="ECO:0000313" key="1">
    <source>
        <dbReference type="EMBL" id="HIX50552.1"/>
    </source>
</evidence>
<sequence length="61" mass="6811">MSINGRTSRILLQNNGQTARRLQGAAKVCSVFFLTSITKNRQKAKPLRGDGKIFQNMPPNH</sequence>
<organism evidence="1 2">
    <name type="scientific">Candidatus Borkfalkia faecavium</name>
    <dbReference type="NCBI Taxonomy" id="2838508"/>
    <lineage>
        <taxon>Bacteria</taxon>
        <taxon>Bacillati</taxon>
        <taxon>Bacillota</taxon>
        <taxon>Clostridia</taxon>
        <taxon>Christensenellales</taxon>
        <taxon>Christensenellaceae</taxon>
        <taxon>Candidatus Borkfalkia</taxon>
    </lineage>
</organism>
<gene>
    <name evidence="1" type="ORF">H9851_04655</name>
</gene>
<dbReference type="AlphaFoldDB" id="A0A9D1W2A8"/>